<evidence type="ECO:0000313" key="1">
    <source>
        <dbReference type="EMBL" id="VFJ91350.1"/>
    </source>
</evidence>
<name>A0A450UFM1_9GAMM</name>
<organism evidence="1">
    <name type="scientific">Candidatus Kentrum sp. LFY</name>
    <dbReference type="NCBI Taxonomy" id="2126342"/>
    <lineage>
        <taxon>Bacteria</taxon>
        <taxon>Pseudomonadati</taxon>
        <taxon>Pseudomonadota</taxon>
        <taxon>Gammaproteobacteria</taxon>
        <taxon>Candidatus Kentrum</taxon>
    </lineage>
</organism>
<sequence length="90" mass="10411">MTGLESFRDIRSQARSLRLAHARGKSMRQDSYSIWLFHQDLQAALHRAYGTLQKNGKLPTIFATENHPRENILLDGKDETDMDKNKIQID</sequence>
<dbReference type="AlphaFoldDB" id="A0A450UFM1"/>
<protein>
    <submittedName>
        <fullName evidence="1">Uncharacterized protein</fullName>
    </submittedName>
</protein>
<proteinExistence type="predicted"/>
<accession>A0A450UFM1</accession>
<dbReference type="EMBL" id="CAADFH010000015">
    <property type="protein sequence ID" value="VFJ91350.1"/>
    <property type="molecule type" value="Genomic_DNA"/>
</dbReference>
<gene>
    <name evidence="1" type="ORF">BECKLFY1418A_GA0070994_101527</name>
</gene>
<reference evidence="1" key="1">
    <citation type="submission" date="2019-02" db="EMBL/GenBank/DDBJ databases">
        <authorList>
            <person name="Gruber-Vodicka R. H."/>
            <person name="Seah K. B. B."/>
        </authorList>
    </citation>
    <scope>NUCLEOTIDE SEQUENCE</scope>
    <source>
        <strain evidence="1">BECK_M6</strain>
    </source>
</reference>